<proteinExistence type="predicted"/>
<dbReference type="InterPro" id="IPR003115">
    <property type="entry name" value="ParB_N"/>
</dbReference>
<reference evidence="3 4" key="1">
    <citation type="submission" date="2019-08" db="EMBL/GenBank/DDBJ databases">
        <title>Genomes of Antarctic Bizionia species.</title>
        <authorList>
            <person name="Bowman J.P."/>
        </authorList>
    </citation>
    <scope>NUCLEOTIDE SEQUENCE [LARGE SCALE GENOMIC DNA]</scope>
    <source>
        <strain evidence="3 4">ADA-4</strain>
    </source>
</reference>
<dbReference type="EMBL" id="VSKK01000001">
    <property type="protein sequence ID" value="TYB78349.1"/>
    <property type="molecule type" value="Genomic_DNA"/>
</dbReference>
<dbReference type="InterPro" id="IPR036086">
    <property type="entry name" value="ParB/Sulfiredoxin_sf"/>
</dbReference>
<dbReference type="AlphaFoldDB" id="A0A5D0RB88"/>
<dbReference type="Pfam" id="PF02195">
    <property type="entry name" value="ParB_N"/>
    <property type="match status" value="1"/>
</dbReference>
<comment type="caution">
    <text evidence="3">The sequence shown here is derived from an EMBL/GenBank/DDBJ whole genome shotgun (WGS) entry which is preliminary data.</text>
</comment>
<feature type="coiled-coil region" evidence="1">
    <location>
        <begin position="381"/>
        <end position="442"/>
    </location>
</feature>
<accession>A0A5D0RB88</accession>
<evidence type="ECO:0000256" key="1">
    <source>
        <dbReference type="SAM" id="Coils"/>
    </source>
</evidence>
<organism evidence="3 4">
    <name type="scientific">Bizionia myxarmorum</name>
    <dbReference type="NCBI Taxonomy" id="291186"/>
    <lineage>
        <taxon>Bacteria</taxon>
        <taxon>Pseudomonadati</taxon>
        <taxon>Bacteroidota</taxon>
        <taxon>Flavobacteriia</taxon>
        <taxon>Flavobacteriales</taxon>
        <taxon>Flavobacteriaceae</taxon>
        <taxon>Bizionia</taxon>
    </lineage>
</organism>
<dbReference type="SUPFAM" id="SSF110849">
    <property type="entry name" value="ParB/Sulfiredoxin"/>
    <property type="match status" value="1"/>
</dbReference>
<dbReference type="Proteomes" id="UP000323720">
    <property type="component" value="Unassembled WGS sequence"/>
</dbReference>
<keyword evidence="1" id="KW-0175">Coiled coil</keyword>
<protein>
    <submittedName>
        <fullName evidence="3">ParB/RepB/Spo0J family partition protein</fullName>
    </submittedName>
</protein>
<sequence length="763" mass="87074">MLFTIKNYNGLPASKVPTKFRSYHNDIKQAINTGLYNEDKEVKSVIDGFLSLLNLELAIKDTQKVKIVKDPAQIQRLKNGIREGELLLKSGKKASGKKYSKEELKAIEKSVNNSKIRIGEKPKMKQNTTIKTLPLSKINTDEKRFQNRKKLNETIVNNIVENFNETNLDPLIIWLDPTDNKYYLLAGHHRFAALKKLKIKDAPVKIANQDYPKEADAIRYAKEESNANRSLEKPYERAEIYRKYRLQGKSKAELETKAAIEGKNKSYVLNLSYLNPKGKTLQALIQFDSSTSVADTREMEKIADWIGQTRKISNKLTDAHENELFDFLTDKTASKRIANKVAFTQKVISILSNMFFDATKPLNIKRFKYESNGEKVYNTEVSDLQDKIKKNQESIDFIKNRFSNPGSKDYVDPNHEDYFQMKKFADEKILDYNKKINALQKELTVLFKNKSTYINAGSNQAALFGATTTKRKAKQKAALGYSQTINITDELSNLPTLKLEAEATKEQPAEGVFKEVTNSAEPSNSSRTKIKGVTSATERRKNAIDFEYFNFQGDLAQFLGKLEKKNKESLAINISGPKGSMKTRVAFQAVDMFIDHGLNVGFASLEEHAESALFQDKEDQYIKPNNLNKFYPFSDLPATFEEFMSLVSQFDAFFTDSWQKLLEHYGNINFDTQFRKAINGKILWTIFQETTSGSTRGGSKSGFDGDIILKVEKGENYTENFVYAEKNRYETIPGAKFYIHDKKLVTPEDEEIKPLPAEIYLDI</sequence>
<evidence type="ECO:0000313" key="3">
    <source>
        <dbReference type="EMBL" id="TYB78349.1"/>
    </source>
</evidence>
<dbReference type="Gene3D" id="3.90.1530.10">
    <property type="entry name" value="Conserved hypothetical protein from pyrococcus furiosus pfu- 392566-001, ParB domain"/>
    <property type="match status" value="1"/>
</dbReference>
<dbReference type="OrthoDB" id="9792687at2"/>
<gene>
    <name evidence="3" type="ORF">ES674_00785</name>
</gene>
<evidence type="ECO:0000313" key="4">
    <source>
        <dbReference type="Proteomes" id="UP000323720"/>
    </source>
</evidence>
<evidence type="ECO:0000259" key="2">
    <source>
        <dbReference type="SMART" id="SM00470"/>
    </source>
</evidence>
<feature type="domain" description="ParB-like N-terminal" evidence="2">
    <location>
        <begin position="131"/>
        <end position="226"/>
    </location>
</feature>
<dbReference type="RefSeq" id="WP_148402087.1">
    <property type="nucleotide sequence ID" value="NZ_VSKK01000001.1"/>
</dbReference>
<dbReference type="SMART" id="SM00470">
    <property type="entry name" value="ParB"/>
    <property type="match status" value="1"/>
</dbReference>
<keyword evidence="4" id="KW-1185">Reference proteome</keyword>
<name>A0A5D0RB88_9FLAO</name>